<comment type="caution">
    <text evidence="2">The sequence shown here is derived from an EMBL/GenBank/DDBJ whole genome shotgun (WGS) entry which is preliminary data.</text>
</comment>
<evidence type="ECO:0000313" key="3">
    <source>
        <dbReference type="Proteomes" id="UP000005384"/>
    </source>
</evidence>
<dbReference type="Proteomes" id="UP000005384">
    <property type="component" value="Unassembled WGS sequence"/>
</dbReference>
<feature type="transmembrane region" description="Helical" evidence="1">
    <location>
        <begin position="196"/>
        <end position="215"/>
    </location>
</feature>
<dbReference type="PATRIC" id="fig|742737.3.peg.3271"/>
<keyword evidence="1" id="KW-0812">Transmembrane</keyword>
<evidence type="ECO:0000313" key="2">
    <source>
        <dbReference type="EMBL" id="EHI58600.1"/>
    </source>
</evidence>
<dbReference type="AlphaFoldDB" id="G5IIG5"/>
<dbReference type="OrthoDB" id="2339966at2"/>
<evidence type="ECO:0000256" key="1">
    <source>
        <dbReference type="SAM" id="Phobius"/>
    </source>
</evidence>
<dbReference type="HOGENOM" id="CLU_106632_0_0_9"/>
<evidence type="ECO:0008006" key="4">
    <source>
        <dbReference type="Google" id="ProtNLM"/>
    </source>
</evidence>
<feature type="transmembrane region" description="Helical" evidence="1">
    <location>
        <begin position="20"/>
        <end position="36"/>
    </location>
</feature>
<sequence length="225" mass="26005">MNQVLAFVEVNMKLLVKDKLSFIWSIVLPTVMLLTNRGNVRGYEDLRFWWVYIIVSSFLFGIGIYALQLKESGIMRVVFSVNNNPWTFFGGNFLTQILYSVICLGVFNLIAYFLIGVNYFGAMGYSMRAVVYCIPIGFLGYNLTLLRNVHVRTLETIASIIIFVLFIFMSMNSIWNRINPLYVISNLVIETDWKRILIYLLTGIVIILCSLYSVSNYTCLSNEWR</sequence>
<feature type="transmembrane region" description="Helical" evidence="1">
    <location>
        <begin position="129"/>
        <end position="150"/>
    </location>
</feature>
<keyword evidence="1" id="KW-1133">Transmembrane helix</keyword>
<proteinExistence type="predicted"/>
<feature type="transmembrane region" description="Helical" evidence="1">
    <location>
        <begin position="48"/>
        <end position="67"/>
    </location>
</feature>
<dbReference type="EMBL" id="ADLN01000092">
    <property type="protein sequence ID" value="EHI58600.1"/>
    <property type="molecule type" value="Genomic_DNA"/>
</dbReference>
<feature type="transmembrane region" description="Helical" evidence="1">
    <location>
        <begin position="97"/>
        <end position="117"/>
    </location>
</feature>
<name>G5IIG5_9FIRM</name>
<feature type="transmembrane region" description="Helical" evidence="1">
    <location>
        <begin position="156"/>
        <end position="175"/>
    </location>
</feature>
<keyword evidence="3" id="KW-1185">Reference proteome</keyword>
<gene>
    <name evidence="2" type="ORF">HMPREF9473_03293</name>
</gene>
<protein>
    <recommendedName>
        <fullName evidence="4">ABC-2 type transporter domain-containing protein</fullName>
    </recommendedName>
</protein>
<keyword evidence="1" id="KW-0472">Membrane</keyword>
<organism evidence="2 3">
    <name type="scientific">Hungatella hathewayi WAL-18680</name>
    <dbReference type="NCBI Taxonomy" id="742737"/>
    <lineage>
        <taxon>Bacteria</taxon>
        <taxon>Bacillati</taxon>
        <taxon>Bacillota</taxon>
        <taxon>Clostridia</taxon>
        <taxon>Lachnospirales</taxon>
        <taxon>Lachnospiraceae</taxon>
        <taxon>Hungatella</taxon>
    </lineage>
</organism>
<accession>G5IIG5</accession>
<reference evidence="2 3" key="1">
    <citation type="submission" date="2011-08" db="EMBL/GenBank/DDBJ databases">
        <title>The Genome Sequence of Clostridium hathewayi WAL-18680.</title>
        <authorList>
            <consortium name="The Broad Institute Genome Sequencing Platform"/>
            <person name="Earl A."/>
            <person name="Ward D."/>
            <person name="Feldgarden M."/>
            <person name="Gevers D."/>
            <person name="Finegold S.M."/>
            <person name="Summanen P.H."/>
            <person name="Molitoris D.R."/>
            <person name="Song M."/>
            <person name="Daigneault M."/>
            <person name="Allen-Vercoe E."/>
            <person name="Young S.K."/>
            <person name="Zeng Q."/>
            <person name="Gargeya S."/>
            <person name="Fitzgerald M."/>
            <person name="Haas B."/>
            <person name="Abouelleil A."/>
            <person name="Alvarado L."/>
            <person name="Arachchi H.M."/>
            <person name="Berlin A."/>
            <person name="Brown A."/>
            <person name="Chapman S.B."/>
            <person name="Chen Z."/>
            <person name="Dunbar C."/>
            <person name="Freedman E."/>
            <person name="Gearin G."/>
            <person name="Gellesch M."/>
            <person name="Goldberg J."/>
            <person name="Griggs A."/>
            <person name="Gujja S."/>
            <person name="Heiman D."/>
            <person name="Howarth C."/>
            <person name="Larson L."/>
            <person name="Lui A."/>
            <person name="MacDonald P.J.P."/>
            <person name="Montmayeur A."/>
            <person name="Murphy C."/>
            <person name="Neiman D."/>
            <person name="Pearson M."/>
            <person name="Priest M."/>
            <person name="Roberts A."/>
            <person name="Saif S."/>
            <person name="Shea T."/>
            <person name="Shenoy N."/>
            <person name="Sisk P."/>
            <person name="Stolte C."/>
            <person name="Sykes S."/>
            <person name="Wortman J."/>
            <person name="Nusbaum C."/>
            <person name="Birren B."/>
        </authorList>
    </citation>
    <scope>NUCLEOTIDE SEQUENCE [LARGE SCALE GENOMIC DNA]</scope>
    <source>
        <strain evidence="2 3">WAL-18680</strain>
    </source>
</reference>
<dbReference type="RefSeq" id="WP_006781272.1">
    <property type="nucleotide sequence ID" value="NZ_CP040506.1"/>
</dbReference>